<feature type="region of interest" description="Disordered" evidence="1">
    <location>
        <begin position="222"/>
        <end position="250"/>
    </location>
</feature>
<evidence type="ECO:0000313" key="2">
    <source>
        <dbReference type="EMBL" id="ELK28385.1"/>
    </source>
</evidence>
<name>L5LQV5_MYODS</name>
<proteinExistence type="predicted"/>
<dbReference type="EMBL" id="KB109247">
    <property type="protein sequence ID" value="ELK28385.1"/>
    <property type="molecule type" value="Genomic_DNA"/>
</dbReference>
<evidence type="ECO:0000256" key="1">
    <source>
        <dbReference type="SAM" id="MobiDB-lite"/>
    </source>
</evidence>
<evidence type="ECO:0000313" key="3">
    <source>
        <dbReference type="Proteomes" id="UP000010556"/>
    </source>
</evidence>
<gene>
    <name evidence="2" type="ORF">MDA_GLEAN10025764</name>
</gene>
<dbReference type="Proteomes" id="UP000010556">
    <property type="component" value="Unassembled WGS sequence"/>
</dbReference>
<organism evidence="2 3">
    <name type="scientific">Myotis davidii</name>
    <name type="common">David's myotis</name>
    <dbReference type="NCBI Taxonomy" id="225400"/>
    <lineage>
        <taxon>Eukaryota</taxon>
        <taxon>Metazoa</taxon>
        <taxon>Chordata</taxon>
        <taxon>Craniata</taxon>
        <taxon>Vertebrata</taxon>
        <taxon>Euteleostomi</taxon>
        <taxon>Mammalia</taxon>
        <taxon>Eutheria</taxon>
        <taxon>Laurasiatheria</taxon>
        <taxon>Chiroptera</taxon>
        <taxon>Yangochiroptera</taxon>
        <taxon>Vespertilionidae</taxon>
        <taxon>Myotis</taxon>
    </lineage>
</organism>
<protein>
    <submittedName>
        <fullName evidence="2">Uncharacterized protein</fullName>
    </submittedName>
</protein>
<feature type="region of interest" description="Disordered" evidence="1">
    <location>
        <begin position="115"/>
        <end position="192"/>
    </location>
</feature>
<dbReference type="AlphaFoldDB" id="L5LQV5"/>
<reference evidence="3" key="1">
    <citation type="journal article" date="2013" name="Science">
        <title>Comparative analysis of bat genomes provides insight into the evolution of flight and immunity.</title>
        <authorList>
            <person name="Zhang G."/>
            <person name="Cowled C."/>
            <person name="Shi Z."/>
            <person name="Huang Z."/>
            <person name="Bishop-Lilly K.A."/>
            <person name="Fang X."/>
            <person name="Wynne J.W."/>
            <person name="Xiong Z."/>
            <person name="Baker M.L."/>
            <person name="Zhao W."/>
            <person name="Tachedjian M."/>
            <person name="Zhu Y."/>
            <person name="Zhou P."/>
            <person name="Jiang X."/>
            <person name="Ng J."/>
            <person name="Yang L."/>
            <person name="Wu L."/>
            <person name="Xiao J."/>
            <person name="Feng Y."/>
            <person name="Chen Y."/>
            <person name="Sun X."/>
            <person name="Zhang Y."/>
            <person name="Marsh G.A."/>
            <person name="Crameri G."/>
            <person name="Broder C.C."/>
            <person name="Frey K.G."/>
            <person name="Wang L.F."/>
            <person name="Wang J."/>
        </authorList>
    </citation>
    <scope>NUCLEOTIDE SEQUENCE [LARGE SCALE GENOMIC DNA]</scope>
</reference>
<sequence length="250" mass="26849">MKTMPVLLDTTCLEFGLQPRNQAGHSEVIKFLKVTHQVTAVLGKGAYIVLNPSEVLLLPANSANDQFLHYTFSENLLNGKGHCGTPGQGLSVMLSFQCLWESRGLCDEDRRPDASARGVDSHHPLITNHRIGPLTRPEASGRGVRPGHGTPSSLRLQAPPLPRPNASGLGVRPGSGDLQWQQGAPRSHGLRPCPCRTPLAEASSLGSGDPQLQRPCDLGLRFRPRQGTPSSWDCQLRPCPAPITGSTPTS</sequence>
<keyword evidence="3" id="KW-1185">Reference proteome</keyword>
<accession>L5LQV5</accession>